<dbReference type="GO" id="GO:0003700">
    <property type="term" value="F:DNA-binding transcription factor activity"/>
    <property type="evidence" value="ECO:0007669"/>
    <property type="project" value="InterPro"/>
</dbReference>
<dbReference type="InterPro" id="IPR013735">
    <property type="entry name" value="TF_NusA_N"/>
</dbReference>
<dbReference type="GO" id="GO:0006353">
    <property type="term" value="P:DNA-templated transcription termination"/>
    <property type="evidence" value="ECO:0007669"/>
    <property type="project" value="UniProtKB-UniRule"/>
</dbReference>
<keyword evidence="4 7" id="KW-0694">RNA-binding</keyword>
<evidence type="ECO:0000256" key="5">
    <source>
        <dbReference type="ARBA" id="ARBA00023015"/>
    </source>
</evidence>
<feature type="compositionally biased region" description="Basic and acidic residues" evidence="8">
    <location>
        <begin position="23"/>
        <end position="35"/>
    </location>
</feature>
<feature type="compositionally biased region" description="Polar residues" evidence="8">
    <location>
        <begin position="373"/>
        <end position="382"/>
    </location>
</feature>
<feature type="region of interest" description="Disordered" evidence="8">
    <location>
        <begin position="331"/>
        <end position="419"/>
    </location>
</feature>
<evidence type="ECO:0000256" key="3">
    <source>
        <dbReference type="ARBA" id="ARBA00022814"/>
    </source>
</evidence>
<keyword evidence="5 7" id="KW-0805">Transcription regulation</keyword>
<dbReference type="CDD" id="cd04455">
    <property type="entry name" value="S1_NusA"/>
    <property type="match status" value="1"/>
</dbReference>
<dbReference type="InterPro" id="IPR004087">
    <property type="entry name" value="KH_dom"/>
</dbReference>
<dbReference type="SMART" id="SM00322">
    <property type="entry name" value="KH"/>
    <property type="match status" value="2"/>
</dbReference>
<reference evidence="10" key="1">
    <citation type="submission" date="2020-07" db="EMBL/GenBank/DDBJ databases">
        <title>Huge and variable diversity of episymbiotic CPR bacteria and DPANN archaea in groundwater ecosystems.</title>
        <authorList>
            <person name="He C.Y."/>
            <person name="Keren R."/>
            <person name="Whittaker M."/>
            <person name="Farag I.F."/>
            <person name="Doudna J."/>
            <person name="Cate J.H.D."/>
            <person name="Banfield J.F."/>
        </authorList>
    </citation>
    <scope>NUCLEOTIDE SEQUENCE</scope>
    <source>
        <strain evidence="10">NC_groundwater_1225_Ag_S-0.1um_56_177</strain>
    </source>
</reference>
<dbReference type="GO" id="GO:0003723">
    <property type="term" value="F:RNA binding"/>
    <property type="evidence" value="ECO:0007669"/>
    <property type="project" value="UniProtKB-UniRule"/>
</dbReference>
<dbReference type="FunFam" id="3.30.300.20:FF:000002">
    <property type="entry name" value="Transcription termination/antitermination protein NusA"/>
    <property type="match status" value="1"/>
</dbReference>
<dbReference type="SMART" id="SM00316">
    <property type="entry name" value="S1"/>
    <property type="match status" value="1"/>
</dbReference>
<dbReference type="InterPro" id="IPR030842">
    <property type="entry name" value="TF_NusA_bacterial"/>
</dbReference>
<keyword evidence="2 7" id="KW-0963">Cytoplasm</keyword>
<dbReference type="PANTHER" id="PTHR22648">
    <property type="entry name" value="TRANSCRIPTION TERMINATION FACTOR NUSA"/>
    <property type="match status" value="1"/>
</dbReference>
<dbReference type="Pfam" id="PF00575">
    <property type="entry name" value="S1"/>
    <property type="match status" value="1"/>
</dbReference>
<dbReference type="CDD" id="cd22529">
    <property type="entry name" value="KH-II_NusA_rpt2"/>
    <property type="match status" value="1"/>
</dbReference>
<feature type="compositionally biased region" description="Basic residues" evidence="8">
    <location>
        <begin position="408"/>
        <end position="419"/>
    </location>
</feature>
<feature type="region of interest" description="Disordered" evidence="8">
    <location>
        <begin position="1"/>
        <end position="47"/>
    </location>
</feature>
<dbReference type="HAMAP" id="MF_00945_B">
    <property type="entry name" value="NusA_B"/>
    <property type="match status" value="1"/>
</dbReference>
<evidence type="ECO:0000256" key="7">
    <source>
        <dbReference type="HAMAP-Rule" id="MF_00945"/>
    </source>
</evidence>
<dbReference type="Pfam" id="PF26594">
    <property type="entry name" value="KH_NusA_2nd"/>
    <property type="match status" value="1"/>
</dbReference>
<dbReference type="SUPFAM" id="SSF69705">
    <property type="entry name" value="Transcription factor NusA, N-terminal domain"/>
    <property type="match status" value="1"/>
</dbReference>
<accession>A0A932YXG0</accession>
<dbReference type="Gene3D" id="3.30.300.20">
    <property type="match status" value="2"/>
</dbReference>
<dbReference type="FunFam" id="3.30.300.20:FF:000005">
    <property type="entry name" value="Transcription termination/antitermination protein NusA"/>
    <property type="match status" value="1"/>
</dbReference>
<evidence type="ECO:0000259" key="9">
    <source>
        <dbReference type="PROSITE" id="PS50126"/>
    </source>
</evidence>
<comment type="similarity">
    <text evidence="7">Belongs to the NusA family.</text>
</comment>
<dbReference type="InterPro" id="IPR058582">
    <property type="entry name" value="KH_NusA_2nd"/>
</dbReference>
<comment type="subcellular location">
    <subcellularLocation>
        <location evidence="7">Cytoplasm</location>
    </subcellularLocation>
</comment>
<dbReference type="InterPro" id="IPR012340">
    <property type="entry name" value="NA-bd_OB-fold"/>
</dbReference>
<dbReference type="Pfam" id="PF13184">
    <property type="entry name" value="KH_NusA_1st"/>
    <property type="match status" value="1"/>
</dbReference>
<keyword evidence="3 7" id="KW-0889">Transcription antitermination</keyword>
<name>A0A932YXG0_9BACT</name>
<dbReference type="NCBIfam" id="TIGR01953">
    <property type="entry name" value="NusA"/>
    <property type="match status" value="1"/>
</dbReference>
<evidence type="ECO:0000256" key="4">
    <source>
        <dbReference type="ARBA" id="ARBA00022884"/>
    </source>
</evidence>
<comment type="caution">
    <text evidence="10">The sequence shown here is derived from an EMBL/GenBank/DDBJ whole genome shotgun (WGS) entry which is preliminary data.</text>
</comment>
<comment type="function">
    <text evidence="7">Participates in both transcription termination and antitermination.</text>
</comment>
<dbReference type="Gene3D" id="2.40.50.140">
    <property type="entry name" value="Nucleic acid-binding proteins"/>
    <property type="match status" value="1"/>
</dbReference>
<dbReference type="Proteomes" id="UP000756703">
    <property type="component" value="Unassembled WGS sequence"/>
</dbReference>
<keyword evidence="1 7" id="KW-0806">Transcription termination</keyword>
<dbReference type="GO" id="GO:0005829">
    <property type="term" value="C:cytosol"/>
    <property type="evidence" value="ECO:0007669"/>
    <property type="project" value="TreeGrafter"/>
</dbReference>
<dbReference type="PROSITE" id="PS50084">
    <property type="entry name" value="KH_TYPE_1"/>
    <property type="match status" value="1"/>
</dbReference>
<dbReference type="Pfam" id="PF08529">
    <property type="entry name" value="NusA_N"/>
    <property type="match status" value="1"/>
</dbReference>
<evidence type="ECO:0000256" key="8">
    <source>
        <dbReference type="SAM" id="MobiDB-lite"/>
    </source>
</evidence>
<evidence type="ECO:0000256" key="1">
    <source>
        <dbReference type="ARBA" id="ARBA00022472"/>
    </source>
</evidence>
<keyword evidence="6 7" id="KW-0804">Transcription</keyword>
<dbReference type="CDD" id="cd02134">
    <property type="entry name" value="KH-II_NusA_rpt1"/>
    <property type="match status" value="1"/>
</dbReference>
<dbReference type="AlphaFoldDB" id="A0A932YXG0"/>
<evidence type="ECO:0000313" key="10">
    <source>
        <dbReference type="EMBL" id="MBI4132870.1"/>
    </source>
</evidence>
<dbReference type="InterPro" id="IPR025249">
    <property type="entry name" value="TF_NusA_KH_1st"/>
</dbReference>
<evidence type="ECO:0000256" key="2">
    <source>
        <dbReference type="ARBA" id="ARBA00022490"/>
    </source>
</evidence>
<organism evidence="10 11">
    <name type="scientific">Candidatus Sungiibacteriota bacterium</name>
    <dbReference type="NCBI Taxonomy" id="2750080"/>
    <lineage>
        <taxon>Bacteria</taxon>
        <taxon>Candidatus Sungiibacteriota</taxon>
    </lineage>
</organism>
<dbReference type="SUPFAM" id="SSF54814">
    <property type="entry name" value="Prokaryotic type KH domain (KH-domain type II)"/>
    <property type="match status" value="2"/>
</dbReference>
<comment type="subunit">
    <text evidence="7">Monomer. Binds directly to the core enzyme of the DNA-dependent RNA polymerase and to nascent RNA.</text>
</comment>
<protein>
    <recommendedName>
        <fullName evidence="7">Transcription termination/antitermination protein NusA</fullName>
    </recommendedName>
</protein>
<dbReference type="InterPro" id="IPR003029">
    <property type="entry name" value="S1_domain"/>
</dbReference>
<gene>
    <name evidence="7 10" type="primary">nusA</name>
    <name evidence="10" type="ORF">HY473_02190</name>
</gene>
<sequence length="419" mass="45319">MIKTDEEIEAEDARYRQPGAQDGSRETAERRKHDETTEELAAASEPEIKKVRFNSERHILREEAQGIKPEVQAGEELEFALEARSEFGRIASQTAKQVIIQRIREVEREATYHEYKIKEGEIVSGIVQRLEGRNVFLDLGRGVGILPAEEQIPRERYVMGERLKALLLAVEKDIRGPGILLSRSHPRFLKKLFELEVPEITAGSVEIKAVAREAGSRSKIAVASNDPAIDPVGSMVGQRGVRVSTVMNEIGGEKIDIIEWAEDPARFIANALSPARVADVTLSSEMRTATVLTPPDQLSLAIGKGGQNVRLAAKLTGWKIDVRSLASPIEAPASTAAPEGDVLPQEPEPRGESETPATAAKDSEPPSEVVPTEQASPSSETSEIPAGNAAGANAGETAPEAKAEKGRKSARKSKAKSPS</sequence>
<feature type="domain" description="S1 motif" evidence="9">
    <location>
        <begin position="120"/>
        <end position="184"/>
    </location>
</feature>
<feature type="compositionally biased region" description="Low complexity" evidence="8">
    <location>
        <begin position="385"/>
        <end position="398"/>
    </location>
</feature>
<dbReference type="GO" id="GO:0031564">
    <property type="term" value="P:transcription antitermination"/>
    <property type="evidence" value="ECO:0007669"/>
    <property type="project" value="UniProtKB-UniRule"/>
</dbReference>
<dbReference type="PROSITE" id="PS50126">
    <property type="entry name" value="S1"/>
    <property type="match status" value="1"/>
</dbReference>
<dbReference type="InterPro" id="IPR015946">
    <property type="entry name" value="KH_dom-like_a/b"/>
</dbReference>
<evidence type="ECO:0000256" key="6">
    <source>
        <dbReference type="ARBA" id="ARBA00023163"/>
    </source>
</evidence>
<dbReference type="Gene3D" id="3.30.1480.10">
    <property type="entry name" value="NusA, N-terminal domain"/>
    <property type="match status" value="1"/>
</dbReference>
<dbReference type="SUPFAM" id="SSF50249">
    <property type="entry name" value="Nucleic acid-binding proteins"/>
    <property type="match status" value="1"/>
</dbReference>
<feature type="compositionally biased region" description="Acidic residues" evidence="8">
    <location>
        <begin position="1"/>
        <end position="10"/>
    </location>
</feature>
<proteinExistence type="inferred from homology"/>
<dbReference type="InterPro" id="IPR009019">
    <property type="entry name" value="KH_sf_prok-type"/>
</dbReference>
<dbReference type="InterPro" id="IPR036555">
    <property type="entry name" value="NusA_N_sf"/>
</dbReference>
<dbReference type="InterPro" id="IPR010213">
    <property type="entry name" value="TF_NusA"/>
</dbReference>
<dbReference type="PANTHER" id="PTHR22648:SF0">
    <property type="entry name" value="TRANSCRIPTION TERMINATION_ANTITERMINATION PROTEIN NUSA"/>
    <property type="match status" value="1"/>
</dbReference>
<evidence type="ECO:0000313" key="11">
    <source>
        <dbReference type="Proteomes" id="UP000756703"/>
    </source>
</evidence>
<dbReference type="EMBL" id="JACQMI010000013">
    <property type="protein sequence ID" value="MBI4132870.1"/>
    <property type="molecule type" value="Genomic_DNA"/>
</dbReference>